<gene>
    <name evidence="2" type="ORF">O9G_006225</name>
</gene>
<dbReference type="PANTHER" id="PTHR47592">
    <property type="entry name" value="PBF68 PROTEIN"/>
    <property type="match status" value="1"/>
</dbReference>
<reference evidence="2 3" key="1">
    <citation type="journal article" date="2013" name="Curr. Biol.">
        <title>Shared signatures of parasitism and phylogenomics unite Cryptomycota and microsporidia.</title>
        <authorList>
            <person name="James T.Y."/>
            <person name="Pelin A."/>
            <person name="Bonen L."/>
            <person name="Ahrendt S."/>
            <person name="Sain D."/>
            <person name="Corradi N."/>
            <person name="Stajich J.E."/>
        </authorList>
    </citation>
    <scope>NUCLEOTIDE SEQUENCE [LARGE SCALE GENOMIC DNA]</scope>
    <source>
        <strain evidence="2 3">CSF55</strain>
    </source>
</reference>
<dbReference type="Proteomes" id="UP000030755">
    <property type="component" value="Unassembled WGS sequence"/>
</dbReference>
<dbReference type="AlphaFoldDB" id="A0A075APK9"/>
<proteinExistence type="predicted"/>
<keyword evidence="3" id="KW-1185">Reference proteome</keyword>
<dbReference type="HOGENOM" id="CLU_1046459_0_0_1"/>
<evidence type="ECO:0000259" key="1">
    <source>
        <dbReference type="Pfam" id="PF22936"/>
    </source>
</evidence>
<evidence type="ECO:0000313" key="3">
    <source>
        <dbReference type="Proteomes" id="UP000030755"/>
    </source>
</evidence>
<feature type="domain" description="Retrovirus-related Pol polyprotein from transposon TNT 1-94-like beta-barrel" evidence="1">
    <location>
        <begin position="119"/>
        <end position="195"/>
    </location>
</feature>
<accession>A0A075APK9</accession>
<dbReference type="STRING" id="988480.A0A075APK9"/>
<dbReference type="OrthoDB" id="3544839at2759"/>
<dbReference type="InterPro" id="IPR054722">
    <property type="entry name" value="PolX-like_BBD"/>
</dbReference>
<evidence type="ECO:0000313" key="2">
    <source>
        <dbReference type="EMBL" id="EPZ32008.1"/>
    </source>
</evidence>
<protein>
    <recommendedName>
        <fullName evidence="1">Retrovirus-related Pol polyprotein from transposon TNT 1-94-like beta-barrel domain-containing protein</fullName>
    </recommendedName>
</protein>
<organism evidence="2 3">
    <name type="scientific">Rozella allomycis (strain CSF55)</name>
    <dbReference type="NCBI Taxonomy" id="988480"/>
    <lineage>
        <taxon>Eukaryota</taxon>
        <taxon>Fungi</taxon>
        <taxon>Fungi incertae sedis</taxon>
        <taxon>Cryptomycota</taxon>
        <taxon>Cryptomycota incertae sedis</taxon>
        <taxon>Rozella</taxon>
    </lineage>
</organism>
<dbReference type="EMBL" id="KE561195">
    <property type="protein sequence ID" value="EPZ32008.1"/>
    <property type="molecule type" value="Genomic_DNA"/>
</dbReference>
<dbReference type="Pfam" id="PF22936">
    <property type="entry name" value="Pol_BBD"/>
    <property type="match status" value="1"/>
</dbReference>
<sequence length="266" mass="29745">MITLLTLPSSVNHVRVILEQEAESSNPDIKMKALTINHIEDRLLRESQKQENKPTITAAVVARKCEHRRPIGKCWVCDPSKKPVCEPCQKANLRFTHRTGSIHCNSSKQANVAQGARNWTLDSGATDHLTFNKEDFNTYNSLPSSIKVANGQFAHSPGIGKVCCENETSTVTLNDCMYVPDAHLRLMSISRLCSNQLSVLFYKNCCYVIKETTGIPEFIKQNRIVMEGAKQNGLYQISLQPRNISSFLSQSQKTSNYASKAKSPEL</sequence>
<name>A0A075APK9_ROZAC</name>
<dbReference type="PANTHER" id="PTHR47592:SF27">
    <property type="entry name" value="OS08G0421700 PROTEIN"/>
    <property type="match status" value="1"/>
</dbReference>